<dbReference type="InterPro" id="IPR011944">
    <property type="entry name" value="Steroid_delta5-4_isomerase"/>
</dbReference>
<dbReference type="OrthoDB" id="582586at2"/>
<feature type="domain" description="DUF4440" evidence="3">
    <location>
        <begin position="82"/>
        <end position="193"/>
    </location>
</feature>
<protein>
    <recommendedName>
        <fullName evidence="3">DUF4440 domain-containing protein</fullName>
    </recommendedName>
</protein>
<dbReference type="RefSeq" id="WP_089330027.1">
    <property type="nucleotide sequence ID" value="NZ_FZOR01000044.1"/>
</dbReference>
<dbReference type="Pfam" id="PF14534">
    <property type="entry name" value="DUF4440"/>
    <property type="match status" value="1"/>
</dbReference>
<evidence type="ECO:0000259" key="3">
    <source>
        <dbReference type="Pfam" id="PF14534"/>
    </source>
</evidence>
<gene>
    <name evidence="4" type="ORF">SAMN05443665_104464</name>
</gene>
<reference evidence="4 5" key="1">
    <citation type="submission" date="2017-06" db="EMBL/GenBank/DDBJ databases">
        <authorList>
            <person name="Kim H.J."/>
            <person name="Triplett B.A."/>
        </authorList>
    </citation>
    <scope>NUCLEOTIDE SEQUENCE [LARGE SCALE GENOMIC DNA]</scope>
    <source>
        <strain evidence="4 5">DSM 44715</strain>
    </source>
</reference>
<dbReference type="InterPro" id="IPR032710">
    <property type="entry name" value="NTF2-like_dom_sf"/>
</dbReference>
<dbReference type="Gene3D" id="3.10.450.50">
    <property type="match status" value="1"/>
</dbReference>
<feature type="region of interest" description="Disordered" evidence="1">
    <location>
        <begin position="1"/>
        <end position="21"/>
    </location>
</feature>
<dbReference type="NCBIfam" id="TIGR02246">
    <property type="entry name" value="SgcJ/EcaC family oxidoreductase"/>
    <property type="match status" value="1"/>
</dbReference>
<keyword evidence="2" id="KW-1133">Transmembrane helix</keyword>
<name>A0A239NM79_9ACTN</name>
<evidence type="ECO:0000313" key="5">
    <source>
        <dbReference type="Proteomes" id="UP000198318"/>
    </source>
</evidence>
<dbReference type="Proteomes" id="UP000198318">
    <property type="component" value="Unassembled WGS sequence"/>
</dbReference>
<dbReference type="InterPro" id="IPR027843">
    <property type="entry name" value="DUF4440"/>
</dbReference>
<keyword evidence="2" id="KW-0812">Transmembrane</keyword>
<dbReference type="EMBL" id="FZOR01000044">
    <property type="protein sequence ID" value="SNT56001.1"/>
    <property type="molecule type" value="Genomic_DNA"/>
</dbReference>
<evidence type="ECO:0000256" key="1">
    <source>
        <dbReference type="SAM" id="MobiDB-lite"/>
    </source>
</evidence>
<feature type="transmembrane region" description="Helical" evidence="2">
    <location>
        <begin position="28"/>
        <end position="47"/>
    </location>
</feature>
<organism evidence="4 5">
    <name type="scientific">Actinomadura meyerae</name>
    <dbReference type="NCBI Taxonomy" id="240840"/>
    <lineage>
        <taxon>Bacteria</taxon>
        <taxon>Bacillati</taxon>
        <taxon>Actinomycetota</taxon>
        <taxon>Actinomycetes</taxon>
        <taxon>Streptosporangiales</taxon>
        <taxon>Thermomonosporaceae</taxon>
        <taxon>Actinomadura</taxon>
    </lineage>
</organism>
<evidence type="ECO:0000256" key="2">
    <source>
        <dbReference type="SAM" id="Phobius"/>
    </source>
</evidence>
<proteinExistence type="predicted"/>
<dbReference type="SUPFAM" id="SSF54427">
    <property type="entry name" value="NTF2-like"/>
    <property type="match status" value="1"/>
</dbReference>
<evidence type="ECO:0000313" key="4">
    <source>
        <dbReference type="EMBL" id="SNT56001.1"/>
    </source>
</evidence>
<dbReference type="AlphaFoldDB" id="A0A239NM79"/>
<feature type="compositionally biased region" description="Low complexity" evidence="1">
    <location>
        <begin position="1"/>
        <end position="15"/>
    </location>
</feature>
<keyword evidence="5" id="KW-1185">Reference proteome</keyword>
<keyword evidence="2" id="KW-0472">Membrane</keyword>
<accession>A0A239NM79</accession>
<sequence length="222" mass="24000">MTATIESATTTAAPSKARRPRGRRVKRVLGLSALVLGLAGAAGYLWLSGTSGVRNVGEPDCEKVTPTGAAADGHADDHAGVCATLRALTDAWGRGDADAYGKVFTEDATYTTYVGTYYEGREDIVEGHRALFRGFLKGTKLADSFLSVRFYGPSTAVVTSRGDTYKGKAKKPGDLSKTQTYTLVRQDDGVWRIAAFHNTKRQRVMERISFLFAPDTRPAAER</sequence>